<organism evidence="2 3">
    <name type="scientific">Pelagibaculum spongiae</name>
    <dbReference type="NCBI Taxonomy" id="2080658"/>
    <lineage>
        <taxon>Bacteria</taxon>
        <taxon>Pseudomonadati</taxon>
        <taxon>Pseudomonadota</taxon>
        <taxon>Gammaproteobacteria</taxon>
        <taxon>Oceanospirillales</taxon>
        <taxon>Pelagibaculum</taxon>
    </lineage>
</organism>
<accession>A0A2V1GRF7</accession>
<dbReference type="PROSITE" id="PS51257">
    <property type="entry name" value="PROKAR_LIPOPROTEIN"/>
    <property type="match status" value="1"/>
</dbReference>
<protein>
    <submittedName>
        <fullName evidence="2">Uncharacterized protein</fullName>
    </submittedName>
</protein>
<proteinExistence type="predicted"/>
<dbReference type="Proteomes" id="UP000244906">
    <property type="component" value="Unassembled WGS sequence"/>
</dbReference>
<comment type="caution">
    <text evidence="2">The sequence shown here is derived from an EMBL/GenBank/DDBJ whole genome shotgun (WGS) entry which is preliminary data.</text>
</comment>
<dbReference type="EMBL" id="QDDL01000006">
    <property type="protein sequence ID" value="PVZ67668.1"/>
    <property type="molecule type" value="Genomic_DNA"/>
</dbReference>
<evidence type="ECO:0000256" key="1">
    <source>
        <dbReference type="SAM" id="SignalP"/>
    </source>
</evidence>
<sequence length="465" mass="49723">MSRFTLKKSAVAFVATCLLTITACDGIYPTPQDGALSFSIQDEDLAIGRIAGDLTISPSLDESDITEYNLYWGTDDCIKVDPEPIARIAATGGNVFHRFYPAANASQIRVGADKLLVFSGNDDAEMATCIDMEIVDAGASPLTIQSGSVLITDADQRPRSLGGQLAVIASSSEAMIDGYRLYWGVSETQKLPNAESFAGGIKNNGFIYSLGSNTNNTATIIPERVTHILSYTYLGTQENTIPRYLSIIESASPVSAPQNVTFTDTDPDGGQIAGNLAITPAADLSFLPPTHYDIFWGKTNQIRLSLIESIPADTVPLQYTFPVDTPVVPDARFLFVIPRNAGGLAASFRDFVVTISDIGLPILDAAAISFTDTDPNAGKLSGTVTIAAAPDETNITHYVLYWADAAGDRLYDLPIISLEANNRNNLTFRIPNNTIKPAFASKLAVYTKNSGGEKITGIAVSINDL</sequence>
<reference evidence="2 3" key="1">
    <citation type="submission" date="2018-04" db="EMBL/GenBank/DDBJ databases">
        <title>Thalassorhabdus spongiae gen. nov., sp. nov., isolated from a marine sponge in South-West Iceland.</title>
        <authorList>
            <person name="Knobloch S."/>
            <person name="Daussin A."/>
            <person name="Johannsson R."/>
            <person name="Marteinsson V.T."/>
        </authorList>
    </citation>
    <scope>NUCLEOTIDE SEQUENCE [LARGE SCALE GENOMIC DNA]</scope>
    <source>
        <strain evidence="2 3">Hp12</strain>
    </source>
</reference>
<evidence type="ECO:0000313" key="3">
    <source>
        <dbReference type="Proteomes" id="UP000244906"/>
    </source>
</evidence>
<evidence type="ECO:0000313" key="2">
    <source>
        <dbReference type="EMBL" id="PVZ67668.1"/>
    </source>
</evidence>
<keyword evidence="1" id="KW-0732">Signal</keyword>
<dbReference type="AlphaFoldDB" id="A0A2V1GRF7"/>
<feature type="chain" id="PRO_5015987975" evidence="1">
    <location>
        <begin position="24"/>
        <end position="465"/>
    </location>
</feature>
<feature type="signal peptide" evidence="1">
    <location>
        <begin position="1"/>
        <end position="23"/>
    </location>
</feature>
<keyword evidence="3" id="KW-1185">Reference proteome</keyword>
<gene>
    <name evidence="2" type="ORF">DC094_14620</name>
</gene>
<name>A0A2V1GRF7_9GAMM</name>